<evidence type="ECO:0000313" key="3">
    <source>
        <dbReference type="Proteomes" id="UP000580474"/>
    </source>
</evidence>
<dbReference type="SUPFAM" id="SSF51905">
    <property type="entry name" value="FAD/NAD(P)-binding domain"/>
    <property type="match status" value="2"/>
</dbReference>
<gene>
    <name evidence="2" type="ORF">BJ969_003035</name>
</gene>
<dbReference type="GO" id="GO:0005829">
    <property type="term" value="C:cytosol"/>
    <property type="evidence" value="ECO:0007669"/>
    <property type="project" value="TreeGrafter"/>
</dbReference>
<dbReference type="EMBL" id="JACHIV010000001">
    <property type="protein sequence ID" value="MBB5069947.1"/>
    <property type="molecule type" value="Genomic_DNA"/>
</dbReference>
<keyword evidence="1" id="KW-0560">Oxidoreductase</keyword>
<dbReference type="Gene3D" id="3.50.50.60">
    <property type="entry name" value="FAD/NAD(P)-binding domain"/>
    <property type="match status" value="1"/>
</dbReference>
<dbReference type="PANTHER" id="PTHR43539:SF78">
    <property type="entry name" value="FLAVIN-CONTAINING MONOOXYGENASE"/>
    <property type="match status" value="1"/>
</dbReference>
<dbReference type="GO" id="GO:0050660">
    <property type="term" value="F:flavin adenine dinucleotide binding"/>
    <property type="evidence" value="ECO:0007669"/>
    <property type="project" value="TreeGrafter"/>
</dbReference>
<dbReference type="PRINTS" id="PR00368">
    <property type="entry name" value="FADPNR"/>
</dbReference>
<dbReference type="AlphaFoldDB" id="A0A840NNW9"/>
<evidence type="ECO:0000256" key="1">
    <source>
        <dbReference type="ARBA" id="ARBA00023002"/>
    </source>
</evidence>
<reference evidence="2 3" key="1">
    <citation type="submission" date="2020-08" db="EMBL/GenBank/DDBJ databases">
        <title>Sequencing the genomes of 1000 actinobacteria strains.</title>
        <authorList>
            <person name="Klenk H.-P."/>
        </authorList>
    </citation>
    <scope>NUCLEOTIDE SEQUENCE [LARGE SCALE GENOMIC DNA]</scope>
    <source>
        <strain evidence="2 3">DSM 45582</strain>
    </source>
</reference>
<keyword evidence="3" id="KW-1185">Reference proteome</keyword>
<dbReference type="Proteomes" id="UP000580474">
    <property type="component" value="Unassembled WGS sequence"/>
</dbReference>
<dbReference type="GO" id="GO:0004497">
    <property type="term" value="F:monooxygenase activity"/>
    <property type="evidence" value="ECO:0007669"/>
    <property type="project" value="TreeGrafter"/>
</dbReference>
<dbReference type="InterPro" id="IPR050982">
    <property type="entry name" value="Auxin_biosynth/cation_transpt"/>
</dbReference>
<accession>A0A840NNW9</accession>
<dbReference type="InterPro" id="IPR036188">
    <property type="entry name" value="FAD/NAD-bd_sf"/>
</dbReference>
<proteinExistence type="predicted"/>
<protein>
    <submittedName>
        <fullName evidence="2">Cation diffusion facilitator CzcD-associated flavoprotein CzcO</fullName>
    </submittedName>
</protein>
<dbReference type="Pfam" id="PF13738">
    <property type="entry name" value="Pyr_redox_3"/>
    <property type="match status" value="1"/>
</dbReference>
<dbReference type="PRINTS" id="PR00469">
    <property type="entry name" value="PNDRDTASEII"/>
</dbReference>
<evidence type="ECO:0000313" key="2">
    <source>
        <dbReference type="EMBL" id="MBB5069947.1"/>
    </source>
</evidence>
<dbReference type="RefSeq" id="WP_184479563.1">
    <property type="nucleotide sequence ID" value="NZ_JACHIV010000001.1"/>
</dbReference>
<organism evidence="2 3">
    <name type="scientific">Saccharopolyspora gloriosae</name>
    <dbReference type="NCBI Taxonomy" id="455344"/>
    <lineage>
        <taxon>Bacteria</taxon>
        <taxon>Bacillati</taxon>
        <taxon>Actinomycetota</taxon>
        <taxon>Actinomycetes</taxon>
        <taxon>Pseudonocardiales</taxon>
        <taxon>Pseudonocardiaceae</taxon>
        <taxon>Saccharopolyspora</taxon>
    </lineage>
</organism>
<name>A0A840NNW9_9PSEU</name>
<comment type="caution">
    <text evidence="2">The sequence shown here is derived from an EMBL/GenBank/DDBJ whole genome shotgun (WGS) entry which is preliminary data.</text>
</comment>
<sequence length="417" mass="44714">MRSAAAPACADRADRRDIPVAIIGAGPSGLAVAAELGRRGVAATVFESSGHVAASWRGHYDHLRLHTVRGLSALPGMRIPRGFGRWVARDDMVRYLEDYARHHDLDVRLSTPVDRIRPVERDGVVDAWRLCTGSTTATAGTVVVATGLNRTPHLPTWPGQDTFAGSVIHSADYRAPEPYEGRSVLVVGAGNSGAEIAVALTRRGAARVWWAVRTPPNIVPASSDRLQRLGIAVGALPTSVADLLTTAFERSFLPNLTAHGLPRAREGLYTRARRDEVSPVHDRGVVAAVRRERVRPVAAVAEFDQGQVVLADGTRIRPDDVVAATGYRCGLERLVGPDVLTSRGAPLARGARTAPGTPNLHFVGFTNHPSGHLRFAGLEARATAKAISRRLRRCGDRPVEHAPDCACAPERVSEEVA</sequence>
<dbReference type="PANTHER" id="PTHR43539">
    <property type="entry name" value="FLAVIN-BINDING MONOOXYGENASE-LIKE PROTEIN (AFU_ORTHOLOGUE AFUA_4G09220)"/>
    <property type="match status" value="1"/>
</dbReference>